<evidence type="ECO:0000313" key="7">
    <source>
        <dbReference type="Proteomes" id="UP000319578"/>
    </source>
</evidence>
<dbReference type="Proteomes" id="UP000036834">
    <property type="component" value="Unassembled WGS sequence"/>
</dbReference>
<comment type="caution">
    <text evidence="5">The sequence shown here is derived from an EMBL/GenBank/DDBJ whole genome shotgun (WGS) entry which is preliminary data.</text>
</comment>
<name>A0A0K9YS81_9BACL</name>
<dbReference type="OrthoDB" id="360261at2"/>
<evidence type="ECO:0000313" key="5">
    <source>
        <dbReference type="EMBL" id="KNB71492.1"/>
    </source>
</evidence>
<proteinExistence type="predicted"/>
<dbReference type="InterPro" id="IPR000182">
    <property type="entry name" value="GNAT_dom"/>
</dbReference>
<protein>
    <submittedName>
        <fullName evidence="5">Histone acetyltransferase</fullName>
    </submittedName>
    <submittedName>
        <fullName evidence="4">N-acetyltransferase</fullName>
    </submittedName>
</protein>
<dbReference type="PANTHER" id="PTHR43420">
    <property type="entry name" value="ACETYLTRANSFERASE"/>
    <property type="match status" value="1"/>
</dbReference>
<keyword evidence="1 5" id="KW-0808">Transferase</keyword>
<evidence type="ECO:0000313" key="4">
    <source>
        <dbReference type="EMBL" id="GED67140.1"/>
    </source>
</evidence>
<dbReference type="AlphaFoldDB" id="A0A0K9YS81"/>
<dbReference type="STRING" id="54915.ADS79_22205"/>
<reference evidence="4 7" key="3">
    <citation type="submission" date="2019-06" db="EMBL/GenBank/DDBJ databases">
        <title>Whole genome shotgun sequence of Brevibacillus reuszeri NBRC 15719.</title>
        <authorList>
            <person name="Hosoyama A."/>
            <person name="Uohara A."/>
            <person name="Ohji S."/>
            <person name="Ichikawa N."/>
        </authorList>
    </citation>
    <scope>NUCLEOTIDE SEQUENCE [LARGE SCALE GENOMIC DNA]</scope>
    <source>
        <strain evidence="4 7">NBRC 15719</strain>
    </source>
</reference>
<evidence type="ECO:0000256" key="1">
    <source>
        <dbReference type="ARBA" id="ARBA00022679"/>
    </source>
</evidence>
<gene>
    <name evidence="5" type="ORF">ADS79_22205</name>
    <name evidence="4" type="ORF">BRE01_08420</name>
</gene>
<dbReference type="InterPro" id="IPR016181">
    <property type="entry name" value="Acyl_CoA_acyltransferase"/>
</dbReference>
<reference evidence="5" key="2">
    <citation type="submission" date="2015-07" db="EMBL/GenBank/DDBJ databases">
        <title>MeaNS - Measles Nucleotide Surveillance Program.</title>
        <authorList>
            <person name="Tran T."/>
            <person name="Druce J."/>
        </authorList>
    </citation>
    <scope>NUCLEOTIDE SEQUENCE</scope>
    <source>
        <strain evidence="5">DSM 9887</strain>
    </source>
</reference>
<keyword evidence="7" id="KW-1185">Reference proteome</keyword>
<dbReference type="Gene3D" id="3.40.630.30">
    <property type="match status" value="1"/>
</dbReference>
<dbReference type="RefSeq" id="WP_049740529.1">
    <property type="nucleotide sequence ID" value="NZ_BJON01000003.1"/>
</dbReference>
<sequence length="147" mass="17188">MEERIVREIRVSDYPGIYLLNLDFNPALHVFTEEQVKQRIEMITKNTKDRIFVCEQNDELIGYIHGSPYELLFSESVVNVLGFVVKEAYRKQGVGSMLLAHLEQWGRSNGFSGMKLLSHPSRIQAHRLYEKSGYLFTKDQKNYMKKL</sequence>
<dbReference type="SUPFAM" id="SSF55729">
    <property type="entry name" value="Acyl-CoA N-acyltransferases (Nat)"/>
    <property type="match status" value="1"/>
</dbReference>
<dbReference type="Proteomes" id="UP000319578">
    <property type="component" value="Unassembled WGS sequence"/>
</dbReference>
<dbReference type="PROSITE" id="PS51186">
    <property type="entry name" value="GNAT"/>
    <property type="match status" value="1"/>
</dbReference>
<feature type="domain" description="N-acetyltransferase" evidence="3">
    <location>
        <begin position="4"/>
        <end position="147"/>
    </location>
</feature>
<dbReference type="InterPro" id="IPR050680">
    <property type="entry name" value="YpeA/RimI_acetyltransf"/>
</dbReference>
<dbReference type="EMBL" id="LGIQ01000009">
    <property type="protein sequence ID" value="KNB71492.1"/>
    <property type="molecule type" value="Genomic_DNA"/>
</dbReference>
<dbReference type="Pfam" id="PF00583">
    <property type="entry name" value="Acetyltransf_1"/>
    <property type="match status" value="1"/>
</dbReference>
<dbReference type="GO" id="GO:0016747">
    <property type="term" value="F:acyltransferase activity, transferring groups other than amino-acyl groups"/>
    <property type="evidence" value="ECO:0007669"/>
    <property type="project" value="InterPro"/>
</dbReference>
<dbReference type="CDD" id="cd04301">
    <property type="entry name" value="NAT_SF"/>
    <property type="match status" value="1"/>
</dbReference>
<accession>A0A0K9YS81</accession>
<organism evidence="5 6">
    <name type="scientific">Brevibacillus reuszeri</name>
    <dbReference type="NCBI Taxonomy" id="54915"/>
    <lineage>
        <taxon>Bacteria</taxon>
        <taxon>Bacillati</taxon>
        <taxon>Bacillota</taxon>
        <taxon>Bacilli</taxon>
        <taxon>Bacillales</taxon>
        <taxon>Paenibacillaceae</taxon>
        <taxon>Brevibacillus</taxon>
    </lineage>
</organism>
<reference evidence="6" key="1">
    <citation type="submission" date="2015-07" db="EMBL/GenBank/DDBJ databases">
        <title>Genome sequencing project for genomic taxonomy and phylogenomics of Bacillus-like bacteria.</title>
        <authorList>
            <person name="Liu B."/>
            <person name="Wang J."/>
            <person name="Zhu Y."/>
            <person name="Liu G."/>
            <person name="Chen Q."/>
            <person name="Chen Z."/>
            <person name="Lan J."/>
            <person name="Che J."/>
            <person name="Ge C."/>
            <person name="Shi H."/>
            <person name="Pan Z."/>
            <person name="Liu X."/>
        </authorList>
    </citation>
    <scope>NUCLEOTIDE SEQUENCE [LARGE SCALE GENOMIC DNA]</scope>
    <source>
        <strain evidence="6">DSM 9887</strain>
    </source>
</reference>
<dbReference type="EMBL" id="BJON01000003">
    <property type="protein sequence ID" value="GED67140.1"/>
    <property type="molecule type" value="Genomic_DNA"/>
</dbReference>
<evidence type="ECO:0000313" key="6">
    <source>
        <dbReference type="Proteomes" id="UP000036834"/>
    </source>
</evidence>
<evidence type="ECO:0000256" key="2">
    <source>
        <dbReference type="ARBA" id="ARBA00023315"/>
    </source>
</evidence>
<keyword evidence="2" id="KW-0012">Acyltransferase</keyword>
<evidence type="ECO:0000259" key="3">
    <source>
        <dbReference type="PROSITE" id="PS51186"/>
    </source>
</evidence>
<dbReference type="PATRIC" id="fig|54915.3.peg.3567"/>